<keyword evidence="5" id="KW-1185">Reference proteome</keyword>
<organism evidence="4 5">
    <name type="scientific">Vreelandella populi</name>
    <dbReference type="NCBI Taxonomy" id="2498858"/>
    <lineage>
        <taxon>Bacteria</taxon>
        <taxon>Pseudomonadati</taxon>
        <taxon>Pseudomonadota</taxon>
        <taxon>Gammaproteobacteria</taxon>
        <taxon>Oceanospirillales</taxon>
        <taxon>Halomonadaceae</taxon>
        <taxon>Vreelandella</taxon>
    </lineage>
</organism>
<evidence type="ECO:0000256" key="1">
    <source>
        <dbReference type="ARBA" id="ARBA00022729"/>
    </source>
</evidence>
<feature type="signal peptide" evidence="3">
    <location>
        <begin position="1"/>
        <end position="25"/>
    </location>
</feature>
<keyword evidence="2" id="KW-0378">Hydrolase</keyword>
<proteinExistence type="predicted"/>
<dbReference type="Proteomes" id="UP000286912">
    <property type="component" value="Unassembled WGS sequence"/>
</dbReference>
<sequence length="352" mass="38243">MLLAPVVARYTSVILLVGGPLVASATETPDRLPALNAITEQASVVGVSSGGYMATQLAVAWPERFSGVGVLAAGPWGCSQGSLSMALNQCMMTRGGLPDLEELEDRRARYLDNGQVGDQEALGTLRTFIWHGGADNVVDPELVTLLAGQWRQWLAVPDQLKVLRNQAAGHGWPVRLHEEETVGPHELGNCRQGGGSHVLACDEDVAREMLSWLYPEREAVSPEPGELIAFDQSEFAVKGLADTGYLFIPASCEDEACPVTIALHGCQMSTSAIDDTFISHSGLNHWATRHRQIVLYPQIDSSLSNPQGCWDWWGYAESLWQQNPLHDTREGVQISALMTMLDRLETAAVTAD</sequence>
<evidence type="ECO:0000313" key="5">
    <source>
        <dbReference type="Proteomes" id="UP000286912"/>
    </source>
</evidence>
<name>A0A433LEV3_9GAMM</name>
<accession>A0A433LEV3</accession>
<dbReference type="AlphaFoldDB" id="A0A433LEV3"/>
<dbReference type="InterPro" id="IPR050955">
    <property type="entry name" value="Plant_Biomass_Hydrol_Est"/>
</dbReference>
<dbReference type="EMBL" id="RZHD01000004">
    <property type="protein sequence ID" value="RUR47793.1"/>
    <property type="molecule type" value="Genomic_DNA"/>
</dbReference>
<dbReference type="OrthoDB" id="505233at2"/>
<dbReference type="PANTHER" id="PTHR43037:SF5">
    <property type="entry name" value="FERULOYL ESTERASE"/>
    <property type="match status" value="1"/>
</dbReference>
<dbReference type="SUPFAM" id="SSF53474">
    <property type="entry name" value="alpha/beta-Hydrolases"/>
    <property type="match status" value="1"/>
</dbReference>
<protein>
    <submittedName>
        <fullName evidence="4">Poly(3-hydroxybutyrate) depolymerase</fullName>
    </submittedName>
</protein>
<evidence type="ECO:0000256" key="3">
    <source>
        <dbReference type="SAM" id="SignalP"/>
    </source>
</evidence>
<dbReference type="GO" id="GO:0016787">
    <property type="term" value="F:hydrolase activity"/>
    <property type="evidence" value="ECO:0007669"/>
    <property type="project" value="UniProtKB-KW"/>
</dbReference>
<comment type="caution">
    <text evidence="4">The sequence shown here is derived from an EMBL/GenBank/DDBJ whole genome shotgun (WGS) entry which is preliminary data.</text>
</comment>
<gene>
    <name evidence="4" type="ORF">ELY37_05930</name>
</gene>
<dbReference type="PANTHER" id="PTHR43037">
    <property type="entry name" value="UNNAMED PRODUCT-RELATED"/>
    <property type="match status" value="1"/>
</dbReference>
<evidence type="ECO:0000256" key="2">
    <source>
        <dbReference type="ARBA" id="ARBA00022801"/>
    </source>
</evidence>
<reference evidence="4 5" key="1">
    <citation type="submission" date="2018-12" db="EMBL/GenBank/DDBJ databases">
        <title>three novel Halomonas strain isolated from plants.</title>
        <authorList>
            <person name="Sun C."/>
        </authorList>
    </citation>
    <scope>NUCLEOTIDE SEQUENCE [LARGE SCALE GENOMIC DNA]</scope>
    <source>
        <strain evidence="4 5">RC</strain>
    </source>
</reference>
<dbReference type="Gene3D" id="3.40.50.1820">
    <property type="entry name" value="alpha/beta hydrolase"/>
    <property type="match status" value="2"/>
</dbReference>
<feature type="chain" id="PRO_5019249212" evidence="3">
    <location>
        <begin position="26"/>
        <end position="352"/>
    </location>
</feature>
<keyword evidence="1 3" id="KW-0732">Signal</keyword>
<dbReference type="RefSeq" id="WP_126952362.1">
    <property type="nucleotide sequence ID" value="NZ_RZHD01000004.1"/>
</dbReference>
<dbReference type="InterPro" id="IPR029058">
    <property type="entry name" value="AB_hydrolase_fold"/>
</dbReference>
<evidence type="ECO:0000313" key="4">
    <source>
        <dbReference type="EMBL" id="RUR47793.1"/>
    </source>
</evidence>